<accession>A0A9P5PS72</accession>
<dbReference type="EMBL" id="JADNRY010000033">
    <property type="protein sequence ID" value="KAF9071309.1"/>
    <property type="molecule type" value="Genomic_DNA"/>
</dbReference>
<gene>
    <name evidence="1" type="ORF">BDP27DRAFT_525469</name>
</gene>
<reference evidence="1" key="1">
    <citation type="submission" date="2020-11" db="EMBL/GenBank/DDBJ databases">
        <authorList>
            <consortium name="DOE Joint Genome Institute"/>
            <person name="Ahrendt S."/>
            <person name="Riley R."/>
            <person name="Andreopoulos W."/>
            <person name="Labutti K."/>
            <person name="Pangilinan J."/>
            <person name="Ruiz-Duenas F.J."/>
            <person name="Barrasa J.M."/>
            <person name="Sanchez-Garcia M."/>
            <person name="Camarero S."/>
            <person name="Miyauchi S."/>
            <person name="Serrano A."/>
            <person name="Linde D."/>
            <person name="Babiker R."/>
            <person name="Drula E."/>
            <person name="Ayuso-Fernandez I."/>
            <person name="Pacheco R."/>
            <person name="Padilla G."/>
            <person name="Ferreira P."/>
            <person name="Barriuso J."/>
            <person name="Kellner H."/>
            <person name="Castanera R."/>
            <person name="Alfaro M."/>
            <person name="Ramirez L."/>
            <person name="Pisabarro A.G."/>
            <person name="Kuo A."/>
            <person name="Tritt A."/>
            <person name="Lipzen A."/>
            <person name="He G."/>
            <person name="Yan M."/>
            <person name="Ng V."/>
            <person name="Cullen D."/>
            <person name="Martin F."/>
            <person name="Rosso M.-N."/>
            <person name="Henrissat B."/>
            <person name="Hibbett D."/>
            <person name="Martinez A.T."/>
            <person name="Grigoriev I.V."/>
        </authorList>
    </citation>
    <scope>NUCLEOTIDE SEQUENCE</scope>
    <source>
        <strain evidence="1">AH 40177</strain>
    </source>
</reference>
<comment type="caution">
    <text evidence="1">The sequence shown here is derived from an EMBL/GenBank/DDBJ whole genome shotgun (WGS) entry which is preliminary data.</text>
</comment>
<protein>
    <submittedName>
        <fullName evidence="1">Uncharacterized protein</fullName>
    </submittedName>
</protein>
<evidence type="ECO:0000313" key="1">
    <source>
        <dbReference type="EMBL" id="KAF9071309.1"/>
    </source>
</evidence>
<dbReference type="AlphaFoldDB" id="A0A9P5PS72"/>
<keyword evidence="2" id="KW-1185">Reference proteome</keyword>
<evidence type="ECO:0000313" key="2">
    <source>
        <dbReference type="Proteomes" id="UP000772434"/>
    </source>
</evidence>
<sequence length="149" mass="17366">MKSNIQNIHTPKLSNAKRLVLLNRETDASGLKLGNPDSIPTRISTRQDVRSVFHCSLSIIYCAQNRTRRRPTDNAFVILVVIDDGKRCIHGEISSVLRAERMQESIKLNVRSSRDWKVFYRAHHEKLARRVMYIRLANYSKSLWPDCFR</sequence>
<name>A0A9P5PS72_9AGAR</name>
<proteinExistence type="predicted"/>
<dbReference type="Proteomes" id="UP000772434">
    <property type="component" value="Unassembled WGS sequence"/>
</dbReference>
<organism evidence="1 2">
    <name type="scientific">Rhodocollybia butyracea</name>
    <dbReference type="NCBI Taxonomy" id="206335"/>
    <lineage>
        <taxon>Eukaryota</taxon>
        <taxon>Fungi</taxon>
        <taxon>Dikarya</taxon>
        <taxon>Basidiomycota</taxon>
        <taxon>Agaricomycotina</taxon>
        <taxon>Agaricomycetes</taxon>
        <taxon>Agaricomycetidae</taxon>
        <taxon>Agaricales</taxon>
        <taxon>Marasmiineae</taxon>
        <taxon>Omphalotaceae</taxon>
        <taxon>Rhodocollybia</taxon>
    </lineage>
</organism>